<gene>
    <name evidence="1" type="ORF">IQ249_22660</name>
</gene>
<comment type="caution">
    <text evidence="1">The sequence shown here is derived from an EMBL/GenBank/DDBJ whole genome shotgun (WGS) entry which is preliminary data.</text>
</comment>
<sequence length="246" mass="27285">MNHLFRPYLLAGFVLTTFLFNGTAIGATTLEQLAQTGIGEVTQMPLLVKAEPPEPVALTPEDLPSGFQEIPPAIRSQLAAQFKVFGEQFGQEDLDVENFFAFFNPQSFQAVMGFTGDLGTPEQQERFDANLQKLQEPDVQTQILESVQERLKEFGNIEITNPSVLSELNDVADASTGLSVEVKMQSQAFRIDMASFRRNEMGAFTAVIYRQSDSPIAIKDLAEKLDRRIAMRTVEDNSSPTTPSED</sequence>
<dbReference type="Proteomes" id="UP000654482">
    <property type="component" value="Unassembled WGS sequence"/>
</dbReference>
<organism evidence="1 2">
    <name type="scientific">Lusitaniella coriacea LEGE 07157</name>
    <dbReference type="NCBI Taxonomy" id="945747"/>
    <lineage>
        <taxon>Bacteria</taxon>
        <taxon>Bacillati</taxon>
        <taxon>Cyanobacteriota</taxon>
        <taxon>Cyanophyceae</taxon>
        <taxon>Spirulinales</taxon>
        <taxon>Lusitaniellaceae</taxon>
        <taxon>Lusitaniella</taxon>
    </lineage>
</organism>
<evidence type="ECO:0000313" key="1">
    <source>
        <dbReference type="EMBL" id="MBE9118695.1"/>
    </source>
</evidence>
<protein>
    <submittedName>
        <fullName evidence="1">Uncharacterized protein</fullName>
    </submittedName>
</protein>
<dbReference type="AlphaFoldDB" id="A0A8J7JFD9"/>
<accession>A0A8J7JFD9</accession>
<proteinExistence type="predicted"/>
<evidence type="ECO:0000313" key="2">
    <source>
        <dbReference type="Proteomes" id="UP000654482"/>
    </source>
</evidence>
<dbReference type="RefSeq" id="WP_194031785.1">
    <property type="nucleotide sequence ID" value="NZ_JADEWZ010000056.1"/>
</dbReference>
<name>A0A8J7JFD9_9CYAN</name>
<reference evidence="1" key="1">
    <citation type="submission" date="2020-10" db="EMBL/GenBank/DDBJ databases">
        <authorList>
            <person name="Castelo-Branco R."/>
            <person name="Eusebio N."/>
            <person name="Adriana R."/>
            <person name="Vieira A."/>
            <person name="Brugerolle De Fraissinette N."/>
            <person name="Rezende De Castro R."/>
            <person name="Schneider M.P."/>
            <person name="Vasconcelos V."/>
            <person name="Leao P.N."/>
        </authorList>
    </citation>
    <scope>NUCLEOTIDE SEQUENCE</scope>
    <source>
        <strain evidence="1">LEGE 07157</strain>
    </source>
</reference>
<keyword evidence="2" id="KW-1185">Reference proteome</keyword>
<dbReference type="EMBL" id="JADEWZ010000056">
    <property type="protein sequence ID" value="MBE9118695.1"/>
    <property type="molecule type" value="Genomic_DNA"/>
</dbReference>